<protein>
    <recommendedName>
        <fullName evidence="2">Chloramphenicol acetyltransferase</fullName>
    </recommendedName>
</protein>
<proteinExistence type="predicted"/>
<dbReference type="InterPro" id="IPR001707">
    <property type="entry name" value="Cmp_AcTrfase"/>
</dbReference>
<feature type="non-terminal residue" evidence="1">
    <location>
        <position position="113"/>
    </location>
</feature>
<name>X1U372_9ZZZZ</name>
<dbReference type="AlphaFoldDB" id="X1U372"/>
<dbReference type="PANTHER" id="PTHR38474">
    <property type="entry name" value="SLR0299 PROTEIN"/>
    <property type="match status" value="1"/>
</dbReference>
<sequence length="113" mass="13412">MRYINLETWPRHEHFKIFNTFDYPHFNMCANVDLTTFYPIVKQRGVSFTVAIVYVLSRASNAIPEFRYRIRARKVVEHEIVHPSTTILVDEDLFTFCTIDYIEDFSKFAVRAA</sequence>
<dbReference type="Gene3D" id="3.30.559.10">
    <property type="entry name" value="Chloramphenicol acetyltransferase-like domain"/>
    <property type="match status" value="1"/>
</dbReference>
<dbReference type="PANTHER" id="PTHR38474:SF1">
    <property type="entry name" value="SLR0299 PROTEIN"/>
    <property type="match status" value="1"/>
</dbReference>
<dbReference type="GO" id="GO:0008811">
    <property type="term" value="F:chloramphenicol O-acetyltransferase activity"/>
    <property type="evidence" value="ECO:0007669"/>
    <property type="project" value="InterPro"/>
</dbReference>
<dbReference type="InterPro" id="IPR023213">
    <property type="entry name" value="CAT-like_dom_sf"/>
</dbReference>
<dbReference type="SMART" id="SM01059">
    <property type="entry name" value="CAT"/>
    <property type="match status" value="1"/>
</dbReference>
<dbReference type="EMBL" id="BARW01032320">
    <property type="protein sequence ID" value="GAJ11988.1"/>
    <property type="molecule type" value="Genomic_DNA"/>
</dbReference>
<gene>
    <name evidence="1" type="ORF">S12H4_51187</name>
</gene>
<comment type="caution">
    <text evidence="1">The sequence shown here is derived from an EMBL/GenBank/DDBJ whole genome shotgun (WGS) entry which is preliminary data.</text>
</comment>
<evidence type="ECO:0008006" key="2">
    <source>
        <dbReference type="Google" id="ProtNLM"/>
    </source>
</evidence>
<accession>X1U372</accession>
<dbReference type="Pfam" id="PF00302">
    <property type="entry name" value="CAT"/>
    <property type="match status" value="1"/>
</dbReference>
<dbReference type="SUPFAM" id="SSF52777">
    <property type="entry name" value="CoA-dependent acyltransferases"/>
    <property type="match status" value="1"/>
</dbReference>
<organism evidence="1">
    <name type="scientific">marine sediment metagenome</name>
    <dbReference type="NCBI Taxonomy" id="412755"/>
    <lineage>
        <taxon>unclassified sequences</taxon>
        <taxon>metagenomes</taxon>
        <taxon>ecological metagenomes</taxon>
    </lineage>
</organism>
<reference evidence="1" key="1">
    <citation type="journal article" date="2014" name="Front. Microbiol.">
        <title>High frequency of phylogenetically diverse reductive dehalogenase-homologous genes in deep subseafloor sedimentary metagenomes.</title>
        <authorList>
            <person name="Kawai M."/>
            <person name="Futagami T."/>
            <person name="Toyoda A."/>
            <person name="Takaki Y."/>
            <person name="Nishi S."/>
            <person name="Hori S."/>
            <person name="Arai W."/>
            <person name="Tsubouchi T."/>
            <person name="Morono Y."/>
            <person name="Uchiyama I."/>
            <person name="Ito T."/>
            <person name="Fujiyama A."/>
            <person name="Inagaki F."/>
            <person name="Takami H."/>
        </authorList>
    </citation>
    <scope>NUCLEOTIDE SEQUENCE</scope>
    <source>
        <strain evidence="1">Expedition CK06-06</strain>
    </source>
</reference>
<evidence type="ECO:0000313" key="1">
    <source>
        <dbReference type="EMBL" id="GAJ11988.1"/>
    </source>
</evidence>